<feature type="transmembrane region" description="Helical" evidence="6">
    <location>
        <begin position="117"/>
        <end position="136"/>
    </location>
</feature>
<dbReference type="PANTHER" id="PTHR30250:SF11">
    <property type="entry name" value="O-ANTIGEN TRANSPORTER-RELATED"/>
    <property type="match status" value="1"/>
</dbReference>
<dbReference type="KEGG" id="noy:EXE57_00400"/>
<sequence length="443" mass="46489">MCRRSHVGAVGADPATPCGTAYPRRVSWDQDTADAPSAVPSPVRGGAQIAVAMAVMNIATYGYTILAARVLGPEQYGGVAAVMNLLLVVSVIALALQATAARRISADAAHVDQIERGILRVSWQAALAAGAVLLVLTPVIERVLRLESFWTALLVALTAIPLTVMGGQAGVLQGERRWAALGAVYVAAGVPRLALGVALLVWSPSEFSAVLAVSVGCVFPVVVGWWALRHEREPGAVADRHSGRAILTESLANSQTLLAFFALSNLDIVVARNVLTPHDSGLYAGGLILTKAMLFLPQFVVVVAFPAMAREGQRDSALVRSITAIGVLGTVGTVACWLLPEVALVFIGGQEFAEITGQLWLFALLGTVLAMVQLLVYAVLARQGRRSSLLIWAALLAMVAAGATAGSVTELVVRVIVVDAILLALLLGLTARLVRRDRTLARS</sequence>
<feature type="transmembrane region" description="Helical" evidence="6">
    <location>
        <begin position="317"/>
        <end position="340"/>
    </location>
</feature>
<dbReference type="GO" id="GO:0005886">
    <property type="term" value="C:plasma membrane"/>
    <property type="evidence" value="ECO:0007669"/>
    <property type="project" value="UniProtKB-SubCell"/>
</dbReference>
<evidence type="ECO:0000256" key="4">
    <source>
        <dbReference type="ARBA" id="ARBA00022989"/>
    </source>
</evidence>
<feature type="transmembrane region" description="Helical" evidence="6">
    <location>
        <begin position="207"/>
        <end position="228"/>
    </location>
</feature>
<organism evidence="7 8">
    <name type="scientific">Nocardioides euryhalodurans</name>
    <dbReference type="NCBI Taxonomy" id="2518370"/>
    <lineage>
        <taxon>Bacteria</taxon>
        <taxon>Bacillati</taxon>
        <taxon>Actinomycetota</taxon>
        <taxon>Actinomycetes</taxon>
        <taxon>Propionibacteriales</taxon>
        <taxon>Nocardioidaceae</taxon>
        <taxon>Nocardioides</taxon>
    </lineage>
</organism>
<evidence type="ECO:0000256" key="1">
    <source>
        <dbReference type="ARBA" id="ARBA00004651"/>
    </source>
</evidence>
<dbReference type="OrthoDB" id="5140599at2"/>
<evidence type="ECO:0000256" key="3">
    <source>
        <dbReference type="ARBA" id="ARBA00022692"/>
    </source>
</evidence>
<protein>
    <submittedName>
        <fullName evidence="7">Polysaccharide biosynthesis protein</fullName>
    </submittedName>
</protein>
<feature type="transmembrane region" description="Helical" evidence="6">
    <location>
        <begin position="281"/>
        <end position="305"/>
    </location>
</feature>
<evidence type="ECO:0000313" key="8">
    <source>
        <dbReference type="Proteomes" id="UP000294894"/>
    </source>
</evidence>
<keyword evidence="8" id="KW-1185">Reference proteome</keyword>
<feature type="transmembrane region" description="Helical" evidence="6">
    <location>
        <begin position="360"/>
        <end position="380"/>
    </location>
</feature>
<dbReference type="PANTHER" id="PTHR30250">
    <property type="entry name" value="PST FAMILY PREDICTED COLANIC ACID TRANSPORTER"/>
    <property type="match status" value="1"/>
</dbReference>
<feature type="transmembrane region" description="Helical" evidence="6">
    <location>
        <begin position="76"/>
        <end position="96"/>
    </location>
</feature>
<feature type="transmembrane region" description="Helical" evidence="6">
    <location>
        <begin position="411"/>
        <end position="434"/>
    </location>
</feature>
<dbReference type="InterPro" id="IPR002797">
    <property type="entry name" value="Polysacc_synth"/>
</dbReference>
<evidence type="ECO:0000256" key="5">
    <source>
        <dbReference type="ARBA" id="ARBA00023136"/>
    </source>
</evidence>
<keyword evidence="3 6" id="KW-0812">Transmembrane</keyword>
<proteinExistence type="predicted"/>
<reference evidence="7 8" key="1">
    <citation type="submission" date="2019-03" db="EMBL/GenBank/DDBJ databases">
        <title>Three New Species of Nocardioides, Nocardioides euryhalodurans sp. nov., Nocardioides seonyuensis sp. nov. and Nocardioides eburneoflavus sp. nov., Iolated from Soil.</title>
        <authorList>
            <person name="Roh S.G."/>
            <person name="Lee C."/>
            <person name="Kim M.-K."/>
            <person name="Kim S.B."/>
        </authorList>
    </citation>
    <scope>NUCLEOTIDE SEQUENCE [LARGE SCALE GENOMIC DNA]</scope>
    <source>
        <strain evidence="7 8">MMS17-SY117</strain>
    </source>
</reference>
<dbReference type="Pfam" id="PF01943">
    <property type="entry name" value="Polysacc_synt"/>
    <property type="match status" value="1"/>
</dbReference>
<dbReference type="InterPro" id="IPR050833">
    <property type="entry name" value="Poly_Biosynth_Transport"/>
</dbReference>
<dbReference type="Proteomes" id="UP000294894">
    <property type="component" value="Chromosome"/>
</dbReference>
<evidence type="ECO:0000256" key="6">
    <source>
        <dbReference type="SAM" id="Phobius"/>
    </source>
</evidence>
<keyword evidence="4 6" id="KW-1133">Transmembrane helix</keyword>
<feature type="transmembrane region" description="Helical" evidence="6">
    <location>
        <begin position="49"/>
        <end position="70"/>
    </location>
</feature>
<dbReference type="AlphaFoldDB" id="A0A4P7GGR3"/>
<evidence type="ECO:0000313" key="7">
    <source>
        <dbReference type="EMBL" id="QBR90901.1"/>
    </source>
</evidence>
<feature type="transmembrane region" description="Helical" evidence="6">
    <location>
        <begin position="148"/>
        <end position="166"/>
    </location>
</feature>
<keyword evidence="2" id="KW-1003">Cell membrane</keyword>
<feature type="transmembrane region" description="Helical" evidence="6">
    <location>
        <begin position="257"/>
        <end position="275"/>
    </location>
</feature>
<name>A0A4P7GGR3_9ACTN</name>
<keyword evidence="5 6" id="KW-0472">Membrane</keyword>
<evidence type="ECO:0000256" key="2">
    <source>
        <dbReference type="ARBA" id="ARBA00022475"/>
    </source>
</evidence>
<feature type="transmembrane region" description="Helical" evidence="6">
    <location>
        <begin position="387"/>
        <end position="405"/>
    </location>
</feature>
<dbReference type="EMBL" id="CP038267">
    <property type="protein sequence ID" value="QBR90901.1"/>
    <property type="molecule type" value="Genomic_DNA"/>
</dbReference>
<accession>A0A4P7GGR3</accession>
<gene>
    <name evidence="7" type="ORF">EXE57_00400</name>
</gene>
<comment type="subcellular location">
    <subcellularLocation>
        <location evidence="1">Cell membrane</location>
        <topology evidence="1">Multi-pass membrane protein</topology>
    </subcellularLocation>
</comment>
<feature type="transmembrane region" description="Helical" evidence="6">
    <location>
        <begin position="178"/>
        <end position="201"/>
    </location>
</feature>